<dbReference type="AlphaFoldDB" id="A0A2P2PVM1"/>
<protein>
    <submittedName>
        <fullName evidence="2">Uncharacterized protein</fullName>
    </submittedName>
</protein>
<evidence type="ECO:0000313" key="2">
    <source>
        <dbReference type="EMBL" id="MBX58780.1"/>
    </source>
</evidence>
<accession>A0A2P2PVM1</accession>
<keyword evidence="1" id="KW-0812">Transmembrane</keyword>
<feature type="transmembrane region" description="Helical" evidence="1">
    <location>
        <begin position="74"/>
        <end position="102"/>
    </location>
</feature>
<sequence length="110" mass="12618">MSFSNGCQQRTKRLCNDRTMQETNGKSFHLFCPNPAQFHLLVIFLLLTCLTDKRVITVSACRPRFLYIRKIEEVLLLPLLLDPCFVPGLILNLMVVQVYLFLISSINQSG</sequence>
<keyword evidence="1" id="KW-0472">Membrane</keyword>
<name>A0A2P2PVM1_RHIMU</name>
<proteinExistence type="predicted"/>
<evidence type="ECO:0000256" key="1">
    <source>
        <dbReference type="SAM" id="Phobius"/>
    </source>
</evidence>
<keyword evidence="1" id="KW-1133">Transmembrane helix</keyword>
<dbReference type="EMBL" id="GGEC01078296">
    <property type="protein sequence ID" value="MBX58780.1"/>
    <property type="molecule type" value="Transcribed_RNA"/>
</dbReference>
<reference evidence="2" key="1">
    <citation type="submission" date="2018-02" db="EMBL/GenBank/DDBJ databases">
        <title>Rhizophora mucronata_Transcriptome.</title>
        <authorList>
            <person name="Meera S.P."/>
            <person name="Sreeshan A."/>
            <person name="Augustine A."/>
        </authorList>
    </citation>
    <scope>NUCLEOTIDE SEQUENCE</scope>
    <source>
        <tissue evidence="2">Leaf</tissue>
    </source>
</reference>
<organism evidence="2">
    <name type="scientific">Rhizophora mucronata</name>
    <name type="common">Asiatic mangrove</name>
    <dbReference type="NCBI Taxonomy" id="61149"/>
    <lineage>
        <taxon>Eukaryota</taxon>
        <taxon>Viridiplantae</taxon>
        <taxon>Streptophyta</taxon>
        <taxon>Embryophyta</taxon>
        <taxon>Tracheophyta</taxon>
        <taxon>Spermatophyta</taxon>
        <taxon>Magnoliopsida</taxon>
        <taxon>eudicotyledons</taxon>
        <taxon>Gunneridae</taxon>
        <taxon>Pentapetalae</taxon>
        <taxon>rosids</taxon>
        <taxon>fabids</taxon>
        <taxon>Malpighiales</taxon>
        <taxon>Rhizophoraceae</taxon>
        <taxon>Rhizophora</taxon>
    </lineage>
</organism>